<comment type="caution">
    <text evidence="2">The sequence shown here is derived from an EMBL/GenBank/DDBJ whole genome shotgun (WGS) entry which is preliminary data.</text>
</comment>
<reference evidence="2" key="1">
    <citation type="submission" date="2023-01" db="EMBL/GenBank/DDBJ databases">
        <title>The chitinases involved in constricting ring structure development in the nematode-trapping fungus Drechslerella dactyloides.</title>
        <authorList>
            <person name="Wang R."/>
            <person name="Zhang L."/>
            <person name="Tang P."/>
            <person name="Li S."/>
            <person name="Liang L."/>
        </authorList>
    </citation>
    <scope>NUCLEOTIDE SEQUENCE</scope>
    <source>
        <strain evidence="2">YMF1.00031</strain>
    </source>
</reference>
<gene>
    <name evidence="2" type="ORF">Dda_1525</name>
</gene>
<dbReference type="EMBL" id="JAQGDS010000002">
    <property type="protein sequence ID" value="KAJ6262967.1"/>
    <property type="molecule type" value="Genomic_DNA"/>
</dbReference>
<feature type="compositionally biased region" description="Polar residues" evidence="1">
    <location>
        <begin position="28"/>
        <end position="38"/>
    </location>
</feature>
<sequence>MLWPCTGRHELLVPNAQPPTITRPPTPNSHDVSETSSSWLHQHWAAQIFDDGVSASSQVTRLPMQRLEHRNEERQATPHQPGVVYSFILVEEE</sequence>
<evidence type="ECO:0000256" key="1">
    <source>
        <dbReference type="SAM" id="MobiDB-lite"/>
    </source>
</evidence>
<keyword evidence="3" id="KW-1185">Reference proteome</keyword>
<organism evidence="2 3">
    <name type="scientific">Drechslerella dactyloides</name>
    <name type="common">Nematode-trapping fungus</name>
    <name type="synonym">Arthrobotrys dactyloides</name>
    <dbReference type="NCBI Taxonomy" id="74499"/>
    <lineage>
        <taxon>Eukaryota</taxon>
        <taxon>Fungi</taxon>
        <taxon>Dikarya</taxon>
        <taxon>Ascomycota</taxon>
        <taxon>Pezizomycotina</taxon>
        <taxon>Orbiliomycetes</taxon>
        <taxon>Orbiliales</taxon>
        <taxon>Orbiliaceae</taxon>
        <taxon>Drechslerella</taxon>
    </lineage>
</organism>
<evidence type="ECO:0000313" key="2">
    <source>
        <dbReference type="EMBL" id="KAJ6262967.1"/>
    </source>
</evidence>
<feature type="region of interest" description="Disordered" evidence="1">
    <location>
        <begin position="13"/>
        <end position="38"/>
    </location>
</feature>
<protein>
    <submittedName>
        <fullName evidence="2">Uncharacterized protein</fullName>
    </submittedName>
</protein>
<accession>A0AAD6J379</accession>
<proteinExistence type="predicted"/>
<evidence type="ECO:0000313" key="3">
    <source>
        <dbReference type="Proteomes" id="UP001221413"/>
    </source>
</evidence>
<dbReference type="Proteomes" id="UP001221413">
    <property type="component" value="Unassembled WGS sequence"/>
</dbReference>
<name>A0AAD6J379_DREDA</name>
<dbReference type="AlphaFoldDB" id="A0AAD6J379"/>